<dbReference type="EMBL" id="JQ844229">
    <property type="protein sequence ID" value="AGS53318.1"/>
    <property type="molecule type" value="Genomic_DNA"/>
</dbReference>
<feature type="compositionally biased region" description="Polar residues" evidence="1">
    <location>
        <begin position="42"/>
        <end position="61"/>
    </location>
</feature>
<proteinExistence type="predicted"/>
<evidence type="ECO:0000313" key="2">
    <source>
        <dbReference type="EMBL" id="AGS53318.1"/>
    </source>
</evidence>
<dbReference type="AlphaFoldDB" id="A0A806K0T9"/>
<organism evidence="2">
    <name type="scientific">uncultured bacterium contig00013</name>
    <dbReference type="NCBI Taxonomy" id="1181504"/>
    <lineage>
        <taxon>Bacteria</taxon>
        <taxon>environmental samples</taxon>
    </lineage>
</organism>
<accession>A0A806K0T9</accession>
<reference evidence="2" key="1">
    <citation type="submission" date="2012-03" db="EMBL/GenBank/DDBJ databases">
        <title>Functional metagenomics reveals considerable lignocellulase gene clusters in the gut microbiome of a wood-feeding higher termite.</title>
        <authorList>
            <person name="Liu N."/>
        </authorList>
    </citation>
    <scope>NUCLEOTIDE SEQUENCE</scope>
</reference>
<sequence>MNRTKAEAIVIRLLANAAGLKYGTVSVSAKLHDGRVVEVAYSTTENTREPVSSTERASASEGSPLVRKKEKDE</sequence>
<name>A0A806K0T9_9BACT</name>
<protein>
    <submittedName>
        <fullName evidence="2">Uncharacterized protein</fullName>
    </submittedName>
</protein>
<feature type="region of interest" description="Disordered" evidence="1">
    <location>
        <begin position="42"/>
        <end position="73"/>
    </location>
</feature>
<evidence type="ECO:0000256" key="1">
    <source>
        <dbReference type="SAM" id="MobiDB-lite"/>
    </source>
</evidence>